<evidence type="ECO:0000313" key="13">
    <source>
        <dbReference type="Proteomes" id="UP000190230"/>
    </source>
</evidence>
<evidence type="ECO:0000256" key="7">
    <source>
        <dbReference type="ARBA" id="ARBA00023029"/>
    </source>
</evidence>
<dbReference type="GO" id="GO:0005694">
    <property type="term" value="C:chromosome"/>
    <property type="evidence" value="ECO:0007669"/>
    <property type="project" value="InterPro"/>
</dbReference>
<keyword evidence="3 10" id="KW-0479">Metal-binding</keyword>
<dbReference type="Pfam" id="PF00986">
    <property type="entry name" value="DNA_gyraseB_C"/>
    <property type="match status" value="1"/>
</dbReference>
<dbReference type="NCBIfam" id="NF004189">
    <property type="entry name" value="PRK05644.1"/>
    <property type="match status" value="1"/>
</dbReference>
<dbReference type="Gene3D" id="3.40.50.670">
    <property type="match status" value="1"/>
</dbReference>
<dbReference type="GO" id="GO:0005737">
    <property type="term" value="C:cytoplasm"/>
    <property type="evidence" value="ECO:0007669"/>
    <property type="project" value="UniProtKB-SubCell"/>
</dbReference>
<dbReference type="CDD" id="cd16928">
    <property type="entry name" value="HATPase_GyrB-like"/>
    <property type="match status" value="1"/>
</dbReference>
<dbReference type="InterPro" id="IPR018522">
    <property type="entry name" value="TopoIIA_CS"/>
</dbReference>
<keyword evidence="8" id="KW-0238">DNA-binding</keyword>
<gene>
    <name evidence="10" type="primary">gyrB</name>
    <name evidence="12" type="ORF">SAMN05660776_1938</name>
</gene>
<keyword evidence="5 10" id="KW-0067">ATP-binding</keyword>
<dbReference type="HAMAP" id="MF_01898">
    <property type="entry name" value="GyrB"/>
    <property type="match status" value="1"/>
</dbReference>
<comment type="catalytic activity">
    <reaction evidence="1 10">
        <text>ATP-dependent breakage, passage and rejoining of double-stranded DNA.</text>
        <dbReference type="EC" id="5.6.2.2"/>
    </reaction>
</comment>
<dbReference type="SUPFAM" id="SSF56719">
    <property type="entry name" value="Type II DNA topoisomerase"/>
    <property type="match status" value="1"/>
</dbReference>
<evidence type="ECO:0000256" key="9">
    <source>
        <dbReference type="ARBA" id="ARBA00023235"/>
    </source>
</evidence>
<dbReference type="InterPro" id="IPR003594">
    <property type="entry name" value="HATPase_dom"/>
</dbReference>
<dbReference type="SUPFAM" id="SSF54211">
    <property type="entry name" value="Ribosomal protein S5 domain 2-like"/>
    <property type="match status" value="1"/>
</dbReference>
<evidence type="ECO:0000256" key="6">
    <source>
        <dbReference type="ARBA" id="ARBA00022842"/>
    </source>
</evidence>
<evidence type="ECO:0000256" key="3">
    <source>
        <dbReference type="ARBA" id="ARBA00022723"/>
    </source>
</evidence>
<proteinExistence type="inferred from homology"/>
<sequence>MSEEAKKHSYSADSIQALEGMEHVRLRPSMYIGDTGVRGLHHLVYEVVDNSIDEAMAGHCDTIKVTINEDGSVTTEDNGRGIPIDLHKKEGVSALQVVMTKIGAGGKFDKDSYKVSGGLHGVGVSCVNALSTALKATVYRDGQIWEQEYEIGKPLYPVKPVGETDLNGTVITFKPDSSIFQQSVDYSYETLSSRMRELAYLNKGIQITLTDKREVNEKGEYLSERFYSEEGLKEFIKFLDGNREPIIADVIAMEGEKNDIPVEVAMVYNTSFNENLHSYVNNINTHEGGTHLSGFRRGLTTTLKKYADASGMLDKLKFEIVGDDFREGLTAIISVKVAEPQFEGQTKTKLGNREVTSAVSQAVSEMLENYLEENPNDAKTIIQKVILAAQARNAAKKARDMVQRKTAMSIGGLPGKLSDCSEQDPVQSEVFLVEGDSAGGTAKQGRDRRFQAILPLRGKILNVEKAMTHRVFDNEEIKNIYTALGVTIGTEEDSKALNTDKLRYHKVVIMCDADVDGSHIETLILTFFYRYMKELIEGGHIFIATPPLYLVKKGSRKRYAWSEEERDEIAESYSGGVQIQRYKGLGEMNAEQLWDTTMDPERRKLRQVNIDNSGEADRIFSMLMGDEVPPRREFIEKNAKYANIDA</sequence>
<dbReference type="Gene3D" id="3.30.565.10">
    <property type="entry name" value="Histidine kinase-like ATPase, C-terminal domain"/>
    <property type="match status" value="1"/>
</dbReference>
<keyword evidence="13" id="KW-1185">Reference proteome</keyword>
<dbReference type="InterPro" id="IPR014721">
    <property type="entry name" value="Ribsml_uS5_D2-typ_fold_subgr"/>
</dbReference>
<dbReference type="GO" id="GO:0003677">
    <property type="term" value="F:DNA binding"/>
    <property type="evidence" value="ECO:0007669"/>
    <property type="project" value="UniProtKB-KW"/>
</dbReference>
<dbReference type="FunFam" id="3.40.50.670:FF:000002">
    <property type="entry name" value="DNA gyrase subunit B"/>
    <property type="match status" value="1"/>
</dbReference>
<dbReference type="InterPro" id="IPR036890">
    <property type="entry name" value="HATPase_C_sf"/>
</dbReference>
<dbReference type="InterPro" id="IPR013759">
    <property type="entry name" value="Topo_IIA_B_C"/>
</dbReference>
<dbReference type="STRING" id="241145.SAMN05660776_1938"/>
<dbReference type="PROSITE" id="PS00177">
    <property type="entry name" value="TOPOISOMERASE_II"/>
    <property type="match status" value="1"/>
</dbReference>
<dbReference type="InterPro" id="IPR000565">
    <property type="entry name" value="Topo_IIA_B"/>
</dbReference>
<dbReference type="GO" id="GO:0006261">
    <property type="term" value="P:DNA-templated DNA replication"/>
    <property type="evidence" value="ECO:0007669"/>
    <property type="project" value="UniProtKB-UniRule"/>
</dbReference>
<keyword evidence="10" id="KW-0963">Cytoplasm</keyword>
<dbReference type="RefSeq" id="WP_079720811.1">
    <property type="nucleotide sequence ID" value="NZ_FUYY01000003.1"/>
</dbReference>
<dbReference type="CDD" id="cd00822">
    <property type="entry name" value="TopoII_Trans_DNA_gyrase"/>
    <property type="match status" value="1"/>
</dbReference>
<dbReference type="AlphaFoldDB" id="A0A1T5CHL2"/>
<dbReference type="NCBIfam" id="TIGR01059">
    <property type="entry name" value="gyrB"/>
    <property type="match status" value="1"/>
</dbReference>
<comment type="function">
    <text evidence="10">A type II topoisomerase that negatively supercoils closed circular double-stranded (ds) DNA in an ATP-dependent manner to modulate DNA topology and maintain chromosomes in an underwound state. Negative supercoiling favors strand separation, and DNA replication, transcription, recombination and repair, all of which involve strand separation. Also able to catalyze the interconversion of other topological isomers of dsDNA rings, including catenanes and knotted rings. Type II topoisomerases break and join 2 DNA strands simultaneously in an ATP-dependent manner.</text>
</comment>
<accession>A0A1T5CHL2</accession>
<name>A0A1T5CHL2_9FLAO</name>
<evidence type="ECO:0000256" key="1">
    <source>
        <dbReference type="ARBA" id="ARBA00000185"/>
    </source>
</evidence>
<feature type="binding site" evidence="10">
    <location>
        <position position="512"/>
    </location>
    <ligand>
        <name>Mg(2+)</name>
        <dbReference type="ChEBI" id="CHEBI:18420"/>
        <label>1</label>
        <note>catalytic</note>
    </ligand>
</feature>
<dbReference type="FunFam" id="3.30.565.10:FF:000002">
    <property type="entry name" value="DNA gyrase subunit B"/>
    <property type="match status" value="1"/>
</dbReference>
<feature type="site" description="Interaction with DNA" evidence="10">
    <location>
        <position position="459"/>
    </location>
</feature>
<dbReference type="PROSITE" id="PS50880">
    <property type="entry name" value="TOPRIM"/>
    <property type="match status" value="1"/>
</dbReference>
<dbReference type="InterPro" id="IPR001241">
    <property type="entry name" value="Topo_IIA"/>
</dbReference>
<dbReference type="Proteomes" id="UP000190230">
    <property type="component" value="Unassembled WGS sequence"/>
</dbReference>
<dbReference type="GO" id="GO:0034335">
    <property type="term" value="F:DNA negative supercoiling activity"/>
    <property type="evidence" value="ECO:0007669"/>
    <property type="project" value="UniProtKB-ARBA"/>
</dbReference>
<comment type="similarity">
    <text evidence="2 10">Belongs to the type II topoisomerase GyrB family.</text>
</comment>
<evidence type="ECO:0000256" key="5">
    <source>
        <dbReference type="ARBA" id="ARBA00022840"/>
    </source>
</evidence>
<evidence type="ECO:0000256" key="2">
    <source>
        <dbReference type="ARBA" id="ARBA00010708"/>
    </source>
</evidence>
<evidence type="ECO:0000259" key="11">
    <source>
        <dbReference type="PROSITE" id="PS50880"/>
    </source>
</evidence>
<dbReference type="GO" id="GO:0046872">
    <property type="term" value="F:metal ion binding"/>
    <property type="evidence" value="ECO:0007669"/>
    <property type="project" value="UniProtKB-KW"/>
</dbReference>
<feature type="binding site" evidence="10">
    <location>
        <position position="434"/>
    </location>
    <ligand>
        <name>Mg(2+)</name>
        <dbReference type="ChEBI" id="CHEBI:18420"/>
        <label>1</label>
        <note>catalytic</note>
    </ligand>
</feature>
<dbReference type="GO" id="GO:0005524">
    <property type="term" value="F:ATP binding"/>
    <property type="evidence" value="ECO:0007669"/>
    <property type="project" value="UniProtKB-UniRule"/>
</dbReference>
<feature type="binding site" evidence="10">
    <location>
        <position position="512"/>
    </location>
    <ligand>
        <name>Mg(2+)</name>
        <dbReference type="ChEBI" id="CHEBI:18420"/>
        <label>2</label>
    </ligand>
</feature>
<dbReference type="EC" id="5.6.2.2" evidence="10"/>
<dbReference type="Pfam" id="PF02518">
    <property type="entry name" value="HATPase_c"/>
    <property type="match status" value="1"/>
</dbReference>
<protein>
    <recommendedName>
        <fullName evidence="10">DNA gyrase subunit B</fullName>
        <ecNumber evidence="10">5.6.2.2</ecNumber>
    </recommendedName>
</protein>
<organism evidence="12 13">
    <name type="scientific">Salegentibacter holothuriorum</name>
    <dbReference type="NCBI Taxonomy" id="241145"/>
    <lineage>
        <taxon>Bacteria</taxon>
        <taxon>Pseudomonadati</taxon>
        <taxon>Bacteroidota</taxon>
        <taxon>Flavobacteriia</taxon>
        <taxon>Flavobacteriales</taxon>
        <taxon>Flavobacteriaceae</taxon>
        <taxon>Salegentibacter</taxon>
    </lineage>
</organism>
<feature type="site" description="Interaction with DNA" evidence="10">
    <location>
        <position position="462"/>
    </location>
</feature>
<reference evidence="13" key="1">
    <citation type="submission" date="2017-02" db="EMBL/GenBank/DDBJ databases">
        <authorList>
            <person name="Varghese N."/>
            <person name="Submissions S."/>
        </authorList>
    </citation>
    <scope>NUCLEOTIDE SEQUENCE [LARGE SCALE GENOMIC DNA]</scope>
    <source>
        <strain evidence="13">DSM 23405</strain>
    </source>
</reference>
<dbReference type="SMART" id="SM00387">
    <property type="entry name" value="HATPase_c"/>
    <property type="match status" value="1"/>
</dbReference>
<dbReference type="InterPro" id="IPR020568">
    <property type="entry name" value="Ribosomal_Su5_D2-typ_SF"/>
</dbReference>
<comment type="miscellaneous">
    <text evidence="10">Few gyrases are as efficient as E.coli at forming negative supercoils. Not all organisms have 2 type II topoisomerases; in organisms with a single type II topoisomerase this enzyme also has to decatenate newly replicated chromosomes.</text>
</comment>
<keyword evidence="7 10" id="KW-0799">Topoisomerase</keyword>
<dbReference type="PANTHER" id="PTHR45866">
    <property type="entry name" value="DNA GYRASE/TOPOISOMERASE SUBUNIT B"/>
    <property type="match status" value="1"/>
</dbReference>
<dbReference type="SUPFAM" id="SSF55874">
    <property type="entry name" value="ATPase domain of HSP90 chaperone/DNA topoisomerase II/histidine kinase"/>
    <property type="match status" value="1"/>
</dbReference>
<dbReference type="SMART" id="SM00433">
    <property type="entry name" value="TOP2c"/>
    <property type="match status" value="1"/>
</dbReference>
<dbReference type="GO" id="GO:0006265">
    <property type="term" value="P:DNA topological change"/>
    <property type="evidence" value="ECO:0007669"/>
    <property type="project" value="UniProtKB-UniRule"/>
</dbReference>
<evidence type="ECO:0000313" key="12">
    <source>
        <dbReference type="EMBL" id="SKB58846.1"/>
    </source>
</evidence>
<dbReference type="PRINTS" id="PR00418">
    <property type="entry name" value="TPI2FAMILY"/>
</dbReference>
<dbReference type="Pfam" id="PF01751">
    <property type="entry name" value="Toprim"/>
    <property type="match status" value="1"/>
</dbReference>
<dbReference type="FunFam" id="3.30.230.10:FF:000005">
    <property type="entry name" value="DNA gyrase subunit B"/>
    <property type="match status" value="1"/>
</dbReference>
<evidence type="ECO:0000256" key="4">
    <source>
        <dbReference type="ARBA" id="ARBA00022741"/>
    </source>
</evidence>
<dbReference type="EMBL" id="FUYY01000003">
    <property type="protein sequence ID" value="SKB58846.1"/>
    <property type="molecule type" value="Genomic_DNA"/>
</dbReference>
<comment type="cofactor">
    <cofactor evidence="10">
        <name>Mg(2+)</name>
        <dbReference type="ChEBI" id="CHEBI:18420"/>
    </cofactor>
    <cofactor evidence="10">
        <name>Mn(2+)</name>
        <dbReference type="ChEBI" id="CHEBI:29035"/>
    </cofactor>
    <cofactor evidence="10">
        <name>Ca(2+)</name>
        <dbReference type="ChEBI" id="CHEBI:29108"/>
    </cofactor>
    <text evidence="10">Binds two Mg(2+) per subunit. The magnesium ions form salt bridges with both the protein and the DNA. Can also accept other divalent metal cations, such as Mn(2+) or Ca(2+).</text>
</comment>
<evidence type="ECO:0000256" key="8">
    <source>
        <dbReference type="ARBA" id="ARBA00023125"/>
    </source>
</evidence>
<dbReference type="InterPro" id="IPR013506">
    <property type="entry name" value="Topo_IIA_bsu_dom2"/>
</dbReference>
<keyword evidence="9 10" id="KW-0413">Isomerase</keyword>
<dbReference type="PRINTS" id="PR01159">
    <property type="entry name" value="DNAGYRASEB"/>
</dbReference>
<keyword evidence="4 10" id="KW-0547">Nucleotide-binding</keyword>
<feature type="domain" description="Toprim" evidence="11">
    <location>
        <begin position="428"/>
        <end position="547"/>
    </location>
</feature>
<dbReference type="NCBIfam" id="NF011501">
    <property type="entry name" value="PRK14939.1"/>
    <property type="match status" value="1"/>
</dbReference>
<comment type="subunit">
    <text evidence="10">Heterotetramer, composed of two GyrA and two GyrB chains. In the heterotetramer, GyrA contains the active site tyrosine that forms a transient covalent intermediate with DNA, while GyrB binds cofactors and catalyzes ATP hydrolysis.</text>
</comment>
<dbReference type="PANTHER" id="PTHR45866:SF1">
    <property type="entry name" value="DNA GYRASE SUBUNIT B, MITOCHONDRIAL"/>
    <property type="match status" value="1"/>
</dbReference>
<dbReference type="InterPro" id="IPR006171">
    <property type="entry name" value="TOPRIM_dom"/>
</dbReference>
<keyword evidence="6 10" id="KW-0460">Magnesium</keyword>
<comment type="subcellular location">
    <subcellularLocation>
        <location evidence="10">Cytoplasm</location>
    </subcellularLocation>
</comment>
<dbReference type="InterPro" id="IPR002288">
    <property type="entry name" value="DNA_gyrase_B_C"/>
</dbReference>
<feature type="binding site" evidence="10">
    <location>
        <position position="514"/>
    </location>
    <ligand>
        <name>Mg(2+)</name>
        <dbReference type="ChEBI" id="CHEBI:18420"/>
        <label>2</label>
    </ligand>
</feature>
<dbReference type="InterPro" id="IPR013760">
    <property type="entry name" value="Topo_IIA-like_dom_sf"/>
</dbReference>
<evidence type="ECO:0000256" key="10">
    <source>
        <dbReference type="HAMAP-Rule" id="MF_01898"/>
    </source>
</evidence>
<dbReference type="Pfam" id="PF00204">
    <property type="entry name" value="DNA_gyraseB"/>
    <property type="match status" value="1"/>
</dbReference>
<dbReference type="OrthoDB" id="9802808at2"/>
<dbReference type="InterPro" id="IPR011557">
    <property type="entry name" value="GyrB"/>
</dbReference>
<dbReference type="Gene3D" id="3.30.230.10">
    <property type="match status" value="1"/>
</dbReference>